<feature type="region of interest" description="Disordered" evidence="1">
    <location>
        <begin position="1"/>
        <end position="20"/>
    </location>
</feature>
<reference evidence="2" key="1">
    <citation type="journal article" date="2014" name="Front. Microbiol.">
        <title>High frequency of phylogenetically diverse reductive dehalogenase-homologous genes in deep subseafloor sedimentary metagenomes.</title>
        <authorList>
            <person name="Kawai M."/>
            <person name="Futagami T."/>
            <person name="Toyoda A."/>
            <person name="Takaki Y."/>
            <person name="Nishi S."/>
            <person name="Hori S."/>
            <person name="Arai W."/>
            <person name="Tsubouchi T."/>
            <person name="Morono Y."/>
            <person name="Uchiyama I."/>
            <person name="Ito T."/>
            <person name="Fujiyama A."/>
            <person name="Inagaki F."/>
            <person name="Takami H."/>
        </authorList>
    </citation>
    <scope>NUCLEOTIDE SEQUENCE</scope>
    <source>
        <strain evidence="2">Expedition CK06-06</strain>
    </source>
</reference>
<evidence type="ECO:0000313" key="2">
    <source>
        <dbReference type="EMBL" id="GAH89010.1"/>
    </source>
</evidence>
<sequence>LSPPFYIASPRHKHLPTPATVSNKRILRPTFLQHTPHTNTRLSASPSCSPRP</sequence>
<name>X1K5V8_9ZZZZ</name>
<accession>X1K5V8</accession>
<dbReference type="AlphaFoldDB" id="X1K5V8"/>
<feature type="region of interest" description="Disordered" evidence="1">
    <location>
        <begin position="30"/>
        <end position="52"/>
    </location>
</feature>
<organism evidence="2">
    <name type="scientific">marine sediment metagenome</name>
    <dbReference type="NCBI Taxonomy" id="412755"/>
    <lineage>
        <taxon>unclassified sequences</taxon>
        <taxon>metagenomes</taxon>
        <taxon>ecological metagenomes</taxon>
    </lineage>
</organism>
<feature type="compositionally biased region" description="Polar residues" evidence="1">
    <location>
        <begin position="32"/>
        <end position="52"/>
    </location>
</feature>
<evidence type="ECO:0000256" key="1">
    <source>
        <dbReference type="SAM" id="MobiDB-lite"/>
    </source>
</evidence>
<comment type="caution">
    <text evidence="2">The sequence shown here is derived from an EMBL/GenBank/DDBJ whole genome shotgun (WGS) entry which is preliminary data.</text>
</comment>
<proteinExistence type="predicted"/>
<gene>
    <name evidence="2" type="ORF">S03H2_60407</name>
</gene>
<feature type="non-terminal residue" evidence="2">
    <location>
        <position position="1"/>
    </location>
</feature>
<protein>
    <submittedName>
        <fullName evidence="2">Uncharacterized protein</fullName>
    </submittedName>
</protein>
<dbReference type="EMBL" id="BARU01038922">
    <property type="protein sequence ID" value="GAH89010.1"/>
    <property type="molecule type" value="Genomic_DNA"/>
</dbReference>